<dbReference type="SUPFAM" id="SSF55120">
    <property type="entry name" value="Pseudouridine synthase"/>
    <property type="match status" value="1"/>
</dbReference>
<dbReference type="PANTHER" id="PTHR11142:SF0">
    <property type="entry name" value="TRNA PSEUDOURIDINE SYNTHASE-LIKE 1"/>
    <property type="match status" value="1"/>
</dbReference>
<comment type="similarity">
    <text evidence="1 4 5">Belongs to the tRNA pseudouridine synthase TruA family.</text>
</comment>
<sequence>MSEQGTGVNKWKCTIAYDGSAYAGFQRQPNAVTIQGQLETVLERMHRHPVQVVGSGRTDAGVHARGQVVHFESNLSLDEKAWIKALNTQLPADIRILHAEKVPAAFHARHDVRSKQYRYFIYHAPVHSPFVRHYSWHVPVPLDITRMQEAGCVLEGTHDFTAFSSAKTEIKDKVRTIERLEVQVHSPASGSNSSQTMLADLPVQVTTHKESTEGKLITVICTGTGFLYNMVRIIVGTLIEVGKGKKSPKEVERALRERDRDLAGPTAPPQGLFLWDVFYE</sequence>
<evidence type="ECO:0000313" key="7">
    <source>
        <dbReference type="EMBL" id="MDQ0340219.1"/>
    </source>
</evidence>
<organism evidence="7 8">
    <name type="scientific">Caldalkalibacillus uzonensis</name>
    <dbReference type="NCBI Taxonomy" id="353224"/>
    <lineage>
        <taxon>Bacteria</taxon>
        <taxon>Bacillati</taxon>
        <taxon>Bacillota</taxon>
        <taxon>Bacilli</taxon>
        <taxon>Bacillales</taxon>
        <taxon>Bacillaceae</taxon>
        <taxon>Caldalkalibacillus</taxon>
    </lineage>
</organism>
<evidence type="ECO:0000256" key="5">
    <source>
        <dbReference type="RuleBase" id="RU003792"/>
    </source>
</evidence>
<dbReference type="InterPro" id="IPR001406">
    <property type="entry name" value="PsdUridine_synth_TruA"/>
</dbReference>
<dbReference type="Pfam" id="PF01416">
    <property type="entry name" value="PseudoU_synth_1"/>
    <property type="match status" value="2"/>
</dbReference>
<protein>
    <recommendedName>
        <fullName evidence="4">tRNA pseudouridine synthase A</fullName>
        <ecNumber evidence="4">5.4.99.12</ecNumber>
    </recommendedName>
    <alternativeName>
        <fullName evidence="4">tRNA pseudouridine(38-40) synthase</fullName>
    </alternativeName>
    <alternativeName>
        <fullName evidence="4">tRNA pseudouridylate synthase I</fullName>
    </alternativeName>
    <alternativeName>
        <fullName evidence="4">tRNA-uridine isomerase I</fullName>
    </alternativeName>
</protein>
<name>A0ABU0CWI4_9BACI</name>
<keyword evidence="3 4" id="KW-0413">Isomerase</keyword>
<accession>A0ABU0CWI4</accession>
<comment type="caution">
    <text evidence="7">The sequence shown here is derived from an EMBL/GenBank/DDBJ whole genome shotgun (WGS) entry which is preliminary data.</text>
</comment>
<dbReference type="NCBIfam" id="TIGR00071">
    <property type="entry name" value="hisT_truA"/>
    <property type="match status" value="1"/>
</dbReference>
<evidence type="ECO:0000313" key="8">
    <source>
        <dbReference type="Proteomes" id="UP001232445"/>
    </source>
</evidence>
<feature type="binding site" evidence="4">
    <location>
        <position position="117"/>
    </location>
    <ligand>
        <name>substrate</name>
    </ligand>
</feature>
<dbReference type="PANTHER" id="PTHR11142">
    <property type="entry name" value="PSEUDOURIDYLATE SYNTHASE"/>
    <property type="match status" value="1"/>
</dbReference>
<evidence type="ECO:0000256" key="2">
    <source>
        <dbReference type="ARBA" id="ARBA00022694"/>
    </source>
</evidence>
<comment type="function">
    <text evidence="4">Formation of pseudouridine at positions 38, 39 and 40 in the anticodon stem and loop of transfer RNAs.</text>
</comment>
<feature type="domain" description="Pseudouridine synthase I TruA alpha/beta" evidence="6">
    <location>
        <begin position="154"/>
        <end position="280"/>
    </location>
</feature>
<reference evidence="7 8" key="1">
    <citation type="submission" date="2023-07" db="EMBL/GenBank/DDBJ databases">
        <title>Genomic Encyclopedia of Type Strains, Phase IV (KMG-IV): sequencing the most valuable type-strain genomes for metagenomic binning, comparative biology and taxonomic classification.</title>
        <authorList>
            <person name="Goeker M."/>
        </authorList>
    </citation>
    <scope>NUCLEOTIDE SEQUENCE [LARGE SCALE GENOMIC DNA]</scope>
    <source>
        <strain evidence="7 8">DSM 17740</strain>
    </source>
</reference>
<dbReference type="EC" id="5.4.99.12" evidence="4"/>
<dbReference type="RefSeq" id="WP_307341471.1">
    <property type="nucleotide sequence ID" value="NZ_JAUSUQ010000012.1"/>
</dbReference>
<feature type="active site" description="Nucleophile" evidence="4">
    <location>
        <position position="59"/>
    </location>
</feature>
<keyword evidence="2 4" id="KW-0819">tRNA processing</keyword>
<dbReference type="HAMAP" id="MF_00171">
    <property type="entry name" value="TruA"/>
    <property type="match status" value="1"/>
</dbReference>
<dbReference type="Proteomes" id="UP001232445">
    <property type="component" value="Unassembled WGS sequence"/>
</dbReference>
<dbReference type="InterPro" id="IPR020097">
    <property type="entry name" value="PsdUridine_synth_TruA_a/b_dom"/>
</dbReference>
<dbReference type="EMBL" id="JAUSUQ010000012">
    <property type="protein sequence ID" value="MDQ0340219.1"/>
    <property type="molecule type" value="Genomic_DNA"/>
</dbReference>
<dbReference type="CDD" id="cd02570">
    <property type="entry name" value="PseudoU_synth_EcTruA"/>
    <property type="match status" value="1"/>
</dbReference>
<comment type="subunit">
    <text evidence="4">Homodimer.</text>
</comment>
<feature type="domain" description="Pseudouridine synthase I TruA alpha/beta" evidence="6">
    <location>
        <begin position="16"/>
        <end position="110"/>
    </location>
</feature>
<gene>
    <name evidence="4" type="primary">truA</name>
    <name evidence="7" type="ORF">J2S00_003024</name>
</gene>
<evidence type="ECO:0000256" key="1">
    <source>
        <dbReference type="ARBA" id="ARBA00009375"/>
    </source>
</evidence>
<dbReference type="InterPro" id="IPR020094">
    <property type="entry name" value="TruA/RsuA/RluB/E/F_N"/>
</dbReference>
<dbReference type="Gene3D" id="3.30.70.580">
    <property type="entry name" value="Pseudouridine synthase I, catalytic domain, N-terminal subdomain"/>
    <property type="match status" value="1"/>
</dbReference>
<comment type="caution">
    <text evidence="4">Lacks conserved residue(s) required for the propagation of feature annotation.</text>
</comment>
<dbReference type="InterPro" id="IPR020095">
    <property type="entry name" value="PsdUridine_synth_TruA_C"/>
</dbReference>
<dbReference type="InterPro" id="IPR020103">
    <property type="entry name" value="PsdUridine_synth_cat_dom_sf"/>
</dbReference>
<dbReference type="PIRSF" id="PIRSF001430">
    <property type="entry name" value="tRNA_psdUrid_synth"/>
    <property type="match status" value="1"/>
</dbReference>
<evidence type="ECO:0000259" key="6">
    <source>
        <dbReference type="Pfam" id="PF01416"/>
    </source>
</evidence>
<evidence type="ECO:0000256" key="3">
    <source>
        <dbReference type="ARBA" id="ARBA00023235"/>
    </source>
</evidence>
<dbReference type="GO" id="GO:0160147">
    <property type="term" value="F:tRNA pseudouridine(38-40) synthase activity"/>
    <property type="evidence" value="ECO:0007669"/>
    <property type="project" value="UniProtKB-EC"/>
</dbReference>
<proteinExistence type="inferred from homology"/>
<comment type="catalytic activity">
    <reaction evidence="4 5">
        <text>uridine(38/39/40) in tRNA = pseudouridine(38/39/40) in tRNA</text>
        <dbReference type="Rhea" id="RHEA:22376"/>
        <dbReference type="Rhea" id="RHEA-COMP:10085"/>
        <dbReference type="Rhea" id="RHEA-COMP:10087"/>
        <dbReference type="ChEBI" id="CHEBI:65314"/>
        <dbReference type="ChEBI" id="CHEBI:65315"/>
        <dbReference type="EC" id="5.4.99.12"/>
    </reaction>
</comment>
<evidence type="ECO:0000256" key="4">
    <source>
        <dbReference type="HAMAP-Rule" id="MF_00171"/>
    </source>
</evidence>
<keyword evidence="8" id="KW-1185">Reference proteome</keyword>
<dbReference type="Gene3D" id="3.30.70.660">
    <property type="entry name" value="Pseudouridine synthase I, catalytic domain, C-terminal subdomain"/>
    <property type="match status" value="1"/>
</dbReference>